<name>A0A834WEB0_9FABA</name>
<dbReference type="Pfam" id="PF06999">
    <property type="entry name" value="Suc_Fer-like"/>
    <property type="match status" value="1"/>
</dbReference>
<reference evidence="2" key="1">
    <citation type="submission" date="2020-09" db="EMBL/GenBank/DDBJ databases">
        <title>Genome-Enabled Discovery of Anthraquinone Biosynthesis in Senna tora.</title>
        <authorList>
            <person name="Kang S.-H."/>
            <person name="Pandey R.P."/>
            <person name="Lee C.-M."/>
            <person name="Sim J.-S."/>
            <person name="Jeong J.-T."/>
            <person name="Choi B.-S."/>
            <person name="Jung M."/>
            <person name="Ginzburg D."/>
            <person name="Zhao K."/>
            <person name="Won S.Y."/>
            <person name="Oh T.-J."/>
            <person name="Yu Y."/>
            <person name="Kim N.-H."/>
            <person name="Lee O.R."/>
            <person name="Lee T.-H."/>
            <person name="Bashyal P."/>
            <person name="Kim T.-S."/>
            <person name="Lee W.-H."/>
            <person name="Kawkins C."/>
            <person name="Kim C.-K."/>
            <person name="Kim J.S."/>
            <person name="Ahn B.O."/>
            <person name="Rhee S.Y."/>
            <person name="Sohng J.K."/>
        </authorList>
    </citation>
    <scope>NUCLEOTIDE SEQUENCE</scope>
    <source>
        <tissue evidence="2">Leaf</tissue>
    </source>
</reference>
<dbReference type="OrthoDB" id="10253744at2759"/>
<dbReference type="EMBL" id="JAAIUW010000008">
    <property type="protein sequence ID" value="KAF7819517.1"/>
    <property type="molecule type" value="Genomic_DNA"/>
</dbReference>
<sequence length="397" mass="43783">MRCAHLGRFIISLSAFVPPSSHVSRAHIQLLRPLSISRSLLPFHPQTLSLLPAMASENLSTVAADDAKSGFTRPEMYSETLAGTVDAYDRHVFLCYKNQELWPPRVEASDSDPLVKLLAKTIRGRKDEITIKTKITVCEAREEAGFLDGDVMIFPQMIKYRGLTESNIGSFVEDVMVNGKPWSEGVQGEITGSYVFVCAHGSRDVRCGVCGPVLIEKLNEEIEQRGLKDQVFVWASSHIGGHKYAGNLIIYSPGSDGKIMGHWYGYVTPNDVPEIMDQHIAKGEVIQRLWRVKRAGDQKLPNGAHTNKKNHLERDNLSKIENVGGCCQGANGVSCCMTANFEQNKKNEGTTEAHQKQGQKSSWNWSILEERKVGIAVAVLGAAAAAAVAYKIYRRSG</sequence>
<organism evidence="2 3">
    <name type="scientific">Senna tora</name>
    <dbReference type="NCBI Taxonomy" id="362788"/>
    <lineage>
        <taxon>Eukaryota</taxon>
        <taxon>Viridiplantae</taxon>
        <taxon>Streptophyta</taxon>
        <taxon>Embryophyta</taxon>
        <taxon>Tracheophyta</taxon>
        <taxon>Spermatophyta</taxon>
        <taxon>Magnoliopsida</taxon>
        <taxon>eudicotyledons</taxon>
        <taxon>Gunneridae</taxon>
        <taxon>Pentapetalae</taxon>
        <taxon>rosids</taxon>
        <taxon>fabids</taxon>
        <taxon>Fabales</taxon>
        <taxon>Fabaceae</taxon>
        <taxon>Caesalpinioideae</taxon>
        <taxon>Cassia clade</taxon>
        <taxon>Senna</taxon>
    </lineage>
</organism>
<dbReference type="CDD" id="cd03062">
    <property type="entry name" value="TRX_Fd_Sucrase"/>
    <property type="match status" value="1"/>
</dbReference>
<dbReference type="PANTHER" id="PTHR31902">
    <property type="entry name" value="ACTIN PATCHES DISTAL PROTEIN 1"/>
    <property type="match status" value="1"/>
</dbReference>
<dbReference type="Gene3D" id="3.40.30.10">
    <property type="entry name" value="Glutaredoxin"/>
    <property type="match status" value="2"/>
</dbReference>
<dbReference type="FunFam" id="3.40.30.10:FF:000213">
    <property type="entry name" value="APD1p protein"/>
    <property type="match status" value="1"/>
</dbReference>
<evidence type="ECO:0000313" key="3">
    <source>
        <dbReference type="Proteomes" id="UP000634136"/>
    </source>
</evidence>
<dbReference type="PANTHER" id="PTHR31902:SF10">
    <property type="entry name" value="SUCRASE_FERREDOXIN-LIKE FAMILY PROTEIN"/>
    <property type="match status" value="1"/>
</dbReference>
<protein>
    <submittedName>
        <fullName evidence="2">Altered inheritance of mitochondria protein 32</fullName>
    </submittedName>
</protein>
<evidence type="ECO:0000256" key="1">
    <source>
        <dbReference type="SAM" id="Phobius"/>
    </source>
</evidence>
<keyword evidence="1" id="KW-1133">Transmembrane helix</keyword>
<proteinExistence type="predicted"/>
<keyword evidence="3" id="KW-1185">Reference proteome</keyword>
<comment type="caution">
    <text evidence="2">The sequence shown here is derived from an EMBL/GenBank/DDBJ whole genome shotgun (WGS) entry which is preliminary data.</text>
</comment>
<accession>A0A834WEB0</accession>
<gene>
    <name evidence="2" type="ORF">G2W53_024972</name>
</gene>
<keyword evidence="1" id="KW-0812">Transmembrane</keyword>
<dbReference type="Proteomes" id="UP000634136">
    <property type="component" value="Unassembled WGS sequence"/>
</dbReference>
<feature type="transmembrane region" description="Helical" evidence="1">
    <location>
        <begin position="373"/>
        <end position="393"/>
    </location>
</feature>
<keyword evidence="1" id="KW-0472">Membrane</keyword>
<dbReference type="SUPFAM" id="SSF52833">
    <property type="entry name" value="Thioredoxin-like"/>
    <property type="match status" value="1"/>
</dbReference>
<evidence type="ECO:0000313" key="2">
    <source>
        <dbReference type="EMBL" id="KAF7819517.1"/>
    </source>
</evidence>
<dbReference type="AlphaFoldDB" id="A0A834WEB0"/>
<dbReference type="InterPro" id="IPR036249">
    <property type="entry name" value="Thioredoxin-like_sf"/>
</dbReference>
<dbReference type="InterPro" id="IPR009737">
    <property type="entry name" value="Aim32/Apd1-like"/>
</dbReference>